<evidence type="ECO:0000313" key="2">
    <source>
        <dbReference type="EMBL" id="KIO17319.1"/>
    </source>
</evidence>
<feature type="region of interest" description="Disordered" evidence="1">
    <location>
        <begin position="512"/>
        <end position="617"/>
    </location>
</feature>
<feature type="region of interest" description="Disordered" evidence="1">
    <location>
        <begin position="173"/>
        <end position="213"/>
    </location>
</feature>
<feature type="compositionally biased region" description="Low complexity" evidence="1">
    <location>
        <begin position="231"/>
        <end position="240"/>
    </location>
</feature>
<dbReference type="EMBL" id="KN823398">
    <property type="protein sequence ID" value="KIO17319.1"/>
    <property type="molecule type" value="Genomic_DNA"/>
</dbReference>
<reference evidence="3" key="2">
    <citation type="submission" date="2015-01" db="EMBL/GenBank/DDBJ databases">
        <title>Evolutionary Origins and Diversification of the Mycorrhizal Mutualists.</title>
        <authorList>
            <consortium name="DOE Joint Genome Institute"/>
            <consortium name="Mycorrhizal Genomics Consortium"/>
            <person name="Kohler A."/>
            <person name="Kuo A."/>
            <person name="Nagy L.G."/>
            <person name="Floudas D."/>
            <person name="Copeland A."/>
            <person name="Barry K.W."/>
            <person name="Cichocki N."/>
            <person name="Veneault-Fourrey C."/>
            <person name="LaButti K."/>
            <person name="Lindquist E.A."/>
            <person name="Lipzen A."/>
            <person name="Lundell T."/>
            <person name="Morin E."/>
            <person name="Murat C."/>
            <person name="Riley R."/>
            <person name="Ohm R."/>
            <person name="Sun H."/>
            <person name="Tunlid A."/>
            <person name="Henrissat B."/>
            <person name="Grigoriev I.V."/>
            <person name="Hibbett D.S."/>
            <person name="Martin F."/>
        </authorList>
    </citation>
    <scope>NUCLEOTIDE SEQUENCE [LARGE SCALE GENOMIC DNA]</scope>
    <source>
        <strain evidence="3">MUT 4182</strain>
    </source>
</reference>
<dbReference type="Proteomes" id="UP000054248">
    <property type="component" value="Unassembled WGS sequence"/>
</dbReference>
<accession>A0A0C3Q3S0</accession>
<name>A0A0C3Q3S0_9AGAM</name>
<evidence type="ECO:0000256" key="1">
    <source>
        <dbReference type="SAM" id="MobiDB-lite"/>
    </source>
</evidence>
<dbReference type="AlphaFoldDB" id="A0A0C3Q3S0"/>
<sequence length="725" mass="77122">MYIGNFVEISGYSVPPLHYCQRSKEWPRNIWVPNSLDTEGRRVDKSSLGSRVITNSPVSSARQVGARISMLGSVRESQFADLPGLGRVGMVGVVKNADALEVLRATCAAEAEKKKRAIPNKNGAPEPLDTVTVAAPPPDRSPIAQKICLNCRVRPSSSGYDYCGRNCAVNAASQGNSAPQTADSLKAPHPVAESTPNLYSSSSAPPPTTLRNGSAENVSICAVNANSRRNSAAQATSASRPPNSGAGRNVPPYNSSTGGQAFNAPPASNFCEYVKSQEMGEDGVVTTHPYCGIGCYKASLEQTGFPLSTIPARAAASVSQDALNIRVERLNTPIGRKILKTVQECWKSDKIQSPQVKRIYRIDLPGQVYRRFDLALQMNDVFAVTTTYYGGIATCNIADDTDPSPCASESCELCDALRGSFGNLLYGASCRDGSYGPGLYTYLNPALAYDSTDFDDEPQGQNFALIQCRVVTRADSKPSLNSYAGFIDDSGVVFCAQSTAVIPTHLLTYQVGGPPNPQQPKVPVNTTAAQSGEAVSAQTLSSPRSGQANGFTVGPSMTPAGHASGAPKAESNADLRTSGPTRRELNSCDEDEEDELPEHPPGHMPPKAPVTFADPWDDTPARASAFSPYWGERQSTSHLDPYAASSTAATSGQPVAEPADTFTGSVRVLCFGIDDIQLGKIKGICRLDVPAKIYRRFDTALCLWYLATLAPDPATAALRALVHPN</sequence>
<evidence type="ECO:0000313" key="3">
    <source>
        <dbReference type="Proteomes" id="UP000054248"/>
    </source>
</evidence>
<feature type="compositionally biased region" description="Acidic residues" evidence="1">
    <location>
        <begin position="587"/>
        <end position="596"/>
    </location>
</feature>
<feature type="region of interest" description="Disordered" evidence="1">
    <location>
        <begin position="231"/>
        <end position="261"/>
    </location>
</feature>
<organism evidence="2 3">
    <name type="scientific">Tulasnella calospora MUT 4182</name>
    <dbReference type="NCBI Taxonomy" id="1051891"/>
    <lineage>
        <taxon>Eukaryota</taxon>
        <taxon>Fungi</taxon>
        <taxon>Dikarya</taxon>
        <taxon>Basidiomycota</taxon>
        <taxon>Agaricomycotina</taxon>
        <taxon>Agaricomycetes</taxon>
        <taxon>Cantharellales</taxon>
        <taxon>Tulasnellaceae</taxon>
        <taxon>Tulasnella</taxon>
    </lineage>
</organism>
<proteinExistence type="predicted"/>
<protein>
    <submittedName>
        <fullName evidence="2">Uncharacterized protein</fullName>
    </submittedName>
</protein>
<dbReference type="OrthoDB" id="2419903at2759"/>
<gene>
    <name evidence="2" type="ORF">M407DRAFT_228650</name>
</gene>
<keyword evidence="3" id="KW-1185">Reference proteome</keyword>
<feature type="compositionally biased region" description="Polar residues" evidence="1">
    <location>
        <begin position="536"/>
        <end position="550"/>
    </location>
</feature>
<reference evidence="2 3" key="1">
    <citation type="submission" date="2014-04" db="EMBL/GenBank/DDBJ databases">
        <authorList>
            <consortium name="DOE Joint Genome Institute"/>
            <person name="Kuo A."/>
            <person name="Girlanda M."/>
            <person name="Perotto S."/>
            <person name="Kohler A."/>
            <person name="Nagy L.G."/>
            <person name="Floudas D."/>
            <person name="Copeland A."/>
            <person name="Barry K.W."/>
            <person name="Cichocki N."/>
            <person name="Veneault-Fourrey C."/>
            <person name="LaButti K."/>
            <person name="Lindquist E.A."/>
            <person name="Lipzen A."/>
            <person name="Lundell T."/>
            <person name="Morin E."/>
            <person name="Murat C."/>
            <person name="Sun H."/>
            <person name="Tunlid A."/>
            <person name="Henrissat B."/>
            <person name="Grigoriev I.V."/>
            <person name="Hibbett D.S."/>
            <person name="Martin F."/>
            <person name="Nordberg H.P."/>
            <person name="Cantor M.N."/>
            <person name="Hua S.X."/>
        </authorList>
    </citation>
    <scope>NUCLEOTIDE SEQUENCE [LARGE SCALE GENOMIC DNA]</scope>
    <source>
        <strain evidence="2 3">MUT 4182</strain>
    </source>
</reference>
<feature type="compositionally biased region" description="Polar residues" evidence="1">
    <location>
        <begin position="173"/>
        <end position="183"/>
    </location>
</feature>
<dbReference type="HOGENOM" id="CLU_381821_0_0_1"/>
<feature type="compositionally biased region" description="Polar residues" evidence="1">
    <location>
        <begin position="194"/>
        <end position="213"/>
    </location>
</feature>